<dbReference type="PANTHER" id="PTHR45829">
    <property type="entry name" value="MITOCHONDRIAL CARRIER PROTEIN RIM2"/>
    <property type="match status" value="1"/>
</dbReference>
<proteinExistence type="inferred from homology"/>
<keyword evidence="6" id="KW-1133">Transmembrane helix</keyword>
<keyword evidence="3 9" id="KW-0812">Transmembrane</keyword>
<gene>
    <name evidence="11" type="ORF">CANARDRAFT_193766</name>
</gene>
<evidence type="ECO:0000313" key="11">
    <source>
        <dbReference type="EMBL" id="ODV87984.1"/>
    </source>
</evidence>
<evidence type="ECO:0000256" key="7">
    <source>
        <dbReference type="ARBA" id="ARBA00023128"/>
    </source>
</evidence>
<evidence type="ECO:0000256" key="2">
    <source>
        <dbReference type="ARBA" id="ARBA00022448"/>
    </source>
</evidence>
<feature type="repeat" description="Solcar" evidence="9">
    <location>
        <begin position="68"/>
        <end position="171"/>
    </location>
</feature>
<comment type="subcellular location">
    <subcellularLocation>
        <location evidence="1">Mitochondrion inner membrane</location>
        <topology evidence="1">Multi-pass membrane protein</topology>
    </subcellularLocation>
</comment>
<evidence type="ECO:0000256" key="3">
    <source>
        <dbReference type="ARBA" id="ARBA00022692"/>
    </source>
</evidence>
<feature type="repeat" description="Solcar" evidence="9">
    <location>
        <begin position="182"/>
        <end position="268"/>
    </location>
</feature>
<evidence type="ECO:0000256" key="8">
    <source>
        <dbReference type="ARBA" id="ARBA00023136"/>
    </source>
</evidence>
<dbReference type="InterPro" id="IPR049562">
    <property type="entry name" value="SLC25A33/36-like"/>
</dbReference>
<dbReference type="InterPro" id="IPR002067">
    <property type="entry name" value="MCP"/>
</dbReference>
<dbReference type="FunFam" id="1.50.40.10:FF:000079">
    <property type="entry name" value="Mitochondrial carrier protein RIM2"/>
    <property type="match status" value="1"/>
</dbReference>
<dbReference type="GO" id="GO:0005743">
    <property type="term" value="C:mitochondrial inner membrane"/>
    <property type="evidence" value="ECO:0007669"/>
    <property type="project" value="UniProtKB-SubCell"/>
</dbReference>
<evidence type="ECO:0000256" key="10">
    <source>
        <dbReference type="RuleBase" id="RU000488"/>
    </source>
</evidence>
<keyword evidence="5" id="KW-0999">Mitochondrion inner membrane</keyword>
<evidence type="ECO:0000256" key="9">
    <source>
        <dbReference type="PROSITE-ProRule" id="PRU00282"/>
    </source>
</evidence>
<evidence type="ECO:0000256" key="1">
    <source>
        <dbReference type="ARBA" id="ARBA00004448"/>
    </source>
</evidence>
<dbReference type="InterPro" id="IPR018108">
    <property type="entry name" value="MCP_transmembrane"/>
</dbReference>
<reference evidence="12" key="1">
    <citation type="submission" date="2016-04" db="EMBL/GenBank/DDBJ databases">
        <title>Comparative genomics of biotechnologically important yeasts.</title>
        <authorList>
            <consortium name="DOE Joint Genome Institute"/>
            <person name="Riley R."/>
            <person name="Haridas S."/>
            <person name="Wolfe K.H."/>
            <person name="Lopes M.R."/>
            <person name="Hittinger C.T."/>
            <person name="Goker M."/>
            <person name="Salamov A."/>
            <person name="Wisecaver J."/>
            <person name="Long T.M."/>
            <person name="Aerts A.L."/>
            <person name="Barry K."/>
            <person name="Choi C."/>
            <person name="Clum A."/>
            <person name="Coughlan A.Y."/>
            <person name="Deshpande S."/>
            <person name="Douglass A.P."/>
            <person name="Hanson S.J."/>
            <person name="Klenk H.-P."/>
            <person name="Labutti K."/>
            <person name="Lapidus A."/>
            <person name="Lindquist E."/>
            <person name="Lipzen A."/>
            <person name="Meier-Kolthoff J.P."/>
            <person name="Ohm R.A."/>
            <person name="Otillar R.P."/>
            <person name="Pangilinan J."/>
            <person name="Peng Y."/>
            <person name="Rokas A."/>
            <person name="Rosa C.A."/>
            <person name="Scheuner C."/>
            <person name="Sibirny A.A."/>
            <person name="Slot J.C."/>
            <person name="Stielow J.B."/>
            <person name="Sun H."/>
            <person name="Kurtzman C.P."/>
            <person name="Blackwell M."/>
            <person name="Grigoriev I.V."/>
            <person name="Jeffries T.W."/>
        </authorList>
    </citation>
    <scope>NUCLEOTIDE SEQUENCE [LARGE SCALE GENOMIC DNA]</scope>
    <source>
        <strain evidence="12">NRRL YB-2248</strain>
    </source>
</reference>
<dbReference type="GO" id="GO:0015218">
    <property type="term" value="F:pyrimidine nucleotide transmembrane transporter activity"/>
    <property type="evidence" value="ECO:0007669"/>
    <property type="project" value="InterPro"/>
</dbReference>
<comment type="similarity">
    <text evidence="10">Belongs to the mitochondrial carrier (TC 2.A.29) family.</text>
</comment>
<evidence type="ECO:0000256" key="6">
    <source>
        <dbReference type="ARBA" id="ARBA00022989"/>
    </source>
</evidence>
<evidence type="ECO:0000256" key="5">
    <source>
        <dbReference type="ARBA" id="ARBA00022792"/>
    </source>
</evidence>
<protein>
    <recommendedName>
        <fullName evidence="13">Mitochondrial carrier protein RIM2</fullName>
    </recommendedName>
</protein>
<keyword evidence="8 9" id="KW-0472">Membrane</keyword>
<name>A0A1E4T8B1_9ASCO</name>
<organism evidence="11 12">
    <name type="scientific">[Candida] arabinofermentans NRRL YB-2248</name>
    <dbReference type="NCBI Taxonomy" id="983967"/>
    <lineage>
        <taxon>Eukaryota</taxon>
        <taxon>Fungi</taxon>
        <taxon>Dikarya</taxon>
        <taxon>Ascomycota</taxon>
        <taxon>Saccharomycotina</taxon>
        <taxon>Pichiomycetes</taxon>
        <taxon>Pichiales</taxon>
        <taxon>Pichiaceae</taxon>
        <taxon>Ogataea</taxon>
        <taxon>Ogataea/Candida clade</taxon>
    </lineage>
</organism>
<accession>A0A1E4T8B1</accession>
<evidence type="ECO:0000256" key="4">
    <source>
        <dbReference type="ARBA" id="ARBA00022737"/>
    </source>
</evidence>
<dbReference type="AlphaFoldDB" id="A0A1E4T8B1"/>
<keyword evidence="12" id="KW-1185">Reference proteome</keyword>
<dbReference type="Pfam" id="PF00153">
    <property type="entry name" value="Mito_carr"/>
    <property type="match status" value="3"/>
</dbReference>
<dbReference type="EMBL" id="KV453847">
    <property type="protein sequence ID" value="ODV87984.1"/>
    <property type="molecule type" value="Genomic_DNA"/>
</dbReference>
<evidence type="ECO:0000313" key="12">
    <source>
        <dbReference type="Proteomes" id="UP000094801"/>
    </source>
</evidence>
<evidence type="ECO:0008006" key="13">
    <source>
        <dbReference type="Google" id="ProtNLM"/>
    </source>
</evidence>
<dbReference type="Gene3D" id="1.50.40.10">
    <property type="entry name" value="Mitochondrial carrier domain"/>
    <property type="match status" value="2"/>
</dbReference>
<dbReference type="InterPro" id="IPR023395">
    <property type="entry name" value="MCP_dom_sf"/>
</dbReference>
<dbReference type="GO" id="GO:1990519">
    <property type="term" value="P:pyrimidine nucleotide import into mitochondrion"/>
    <property type="evidence" value="ECO:0007669"/>
    <property type="project" value="TreeGrafter"/>
</dbReference>
<dbReference type="Proteomes" id="UP000094801">
    <property type="component" value="Unassembled WGS sequence"/>
</dbReference>
<dbReference type="SUPFAM" id="SSF103506">
    <property type="entry name" value="Mitochondrial carrier"/>
    <property type="match status" value="1"/>
</dbReference>
<feature type="repeat" description="Solcar" evidence="9">
    <location>
        <begin position="289"/>
        <end position="379"/>
    </location>
</feature>
<dbReference type="PROSITE" id="PS50920">
    <property type="entry name" value="SOLCAR"/>
    <property type="match status" value="3"/>
</dbReference>
<dbReference type="PRINTS" id="PR00926">
    <property type="entry name" value="MITOCARRIER"/>
</dbReference>
<keyword evidence="4" id="KW-0677">Repeat</keyword>
<dbReference type="OrthoDB" id="269120at2759"/>
<keyword evidence="7" id="KW-0496">Mitochondrion</keyword>
<keyword evidence="2 10" id="KW-0813">Transport</keyword>
<dbReference type="STRING" id="983967.A0A1E4T8B1"/>
<dbReference type="PANTHER" id="PTHR45829:SF4">
    <property type="entry name" value="MITOCHONDRIAL CARRIER PROTEIN RIM2"/>
    <property type="match status" value="1"/>
</dbReference>
<sequence>MGSDSGKKVDFRAIEATLEHDINESLPYLTSDEKSSTLREATDIIVSANTSEKPEQQQHQQQQQQQIVKPWVHFVAGGLGGMCGAICTSPFDVVKTRLQSSVFRDAYKSKATNINAFNVIGIHFKETCSILKGVYTTEGPRALFKGLGPNLVGVIPARSINFFTYGYSKDVIKQSSIFKGNESSLVHLLAGISAGFVTSTVTNPIWLVKTRLQLDRATSKVYKNSLDCFIKIVKNEGFLSLYRGLSASYLGSVESTLQWVLYEQMKIIINKRSIASKASGTRTKFDEVSDWFARSGSAGFAKFIASLITYPHEVIRTRLRQAPMSNNGKPKYTGLVQCFRLVVKEEGLASMYGGLTPHLMRTVPNSMIMFGTWELFTKALSKW</sequence>